<comment type="caution">
    <text evidence="3">The sequence shown here is derived from an EMBL/GenBank/DDBJ whole genome shotgun (WGS) entry which is preliminary data.</text>
</comment>
<feature type="compositionally biased region" description="Basic and acidic residues" evidence="2">
    <location>
        <begin position="36"/>
        <end position="45"/>
    </location>
</feature>
<sequence length="805" mass="90630">MAGPGYSSPFPTTHDTIEASTLAATPGYVPSSPPHSRHDSDDAVNHLRNSVSEQVAAQRSGDRQSHRSRSSSPSSQASSFDGRDDLEARLADYTLDLSRFSAGEFGLDDRDDDRLGDLSATKEEEKLSDIGGPEDFTEHMERYLWGDGSSSNSKKNGDKPKEDEERLESLVEDDGELGEYSEFGPPVDMSTPSQFLRRNPHASKEVTQLEGIEESPPQSPRGESSPSTRRQRDAPAEYDSDDLRRQIEQLEEQLRERNQQLQTEREKVREAEEAAGQVTHLQAELSRKSALLEETHEKHRDEEAAFHEQIESLQRQNNEKDLSLQNSKGDLLRLEALEQQVETLQAELKRRDESLTEKDETGTIDSLKTELEAAREEIRKRDEALEDSISKLNEVTAAKDRQLQEKNTEIETLRAQISDRDLEIEKLEDELDAANDESEALEEKIASLESQTRPLEEKNTALETELGDVRSQLTAQEDALKAVASDISVPSEGRVEGKTFTDILDVIKGAFLTKMALPPTLPTRKTDLEEEVEHLRKQLTDSQKQSKETVSAKEALEVQVRRSQEQLTESQALITTVETENTRLTSRVDDLTSSLQKLQGECHEIKEQNAQLVETITSLRKEKETQQPTSPSSSPSESAPNIATTQEAHQAQLKSLQTAHATAISTLRSSHAESLRKLRNQLSASESRESELKSQLESLRASESEQRSEVEDLFAEIERLESIITAKEEAAAALDLRIAKSVEKREKEWERRIDLLLKEREKMSKALLWTWGEKEVGDSVKDNGDENRKGPRQGYRYKYVVRGSK</sequence>
<gene>
    <name evidence="3" type="ORF">Plec18167_004326</name>
</gene>
<keyword evidence="1" id="KW-0175">Coiled coil</keyword>
<feature type="compositionally biased region" description="Basic and acidic residues" evidence="2">
    <location>
        <begin position="285"/>
        <end position="310"/>
    </location>
</feature>
<keyword evidence="4" id="KW-1185">Reference proteome</keyword>
<accession>A0ABR3XTJ6</accession>
<feature type="region of interest" description="Disordered" evidence="2">
    <location>
        <begin position="101"/>
        <end position="324"/>
    </location>
</feature>
<evidence type="ECO:0008006" key="5">
    <source>
        <dbReference type="Google" id="ProtNLM"/>
    </source>
</evidence>
<evidence type="ECO:0000313" key="3">
    <source>
        <dbReference type="EMBL" id="KAL1879030.1"/>
    </source>
</evidence>
<feature type="compositionally biased region" description="Low complexity" evidence="2">
    <location>
        <begin position="70"/>
        <end position="79"/>
    </location>
</feature>
<feature type="compositionally biased region" description="Polar residues" evidence="2">
    <location>
        <begin position="639"/>
        <end position="657"/>
    </location>
</feature>
<feature type="compositionally biased region" description="Acidic residues" evidence="2">
    <location>
        <begin position="170"/>
        <end position="179"/>
    </location>
</feature>
<dbReference type="Gene3D" id="1.10.287.1490">
    <property type="match status" value="1"/>
</dbReference>
<evidence type="ECO:0000313" key="4">
    <source>
        <dbReference type="Proteomes" id="UP001583193"/>
    </source>
</evidence>
<dbReference type="Gene3D" id="1.20.920.20">
    <property type="match status" value="1"/>
</dbReference>
<dbReference type="Proteomes" id="UP001583193">
    <property type="component" value="Unassembled WGS sequence"/>
</dbReference>
<organism evidence="3 4">
    <name type="scientific">Paecilomyces lecythidis</name>
    <dbReference type="NCBI Taxonomy" id="3004212"/>
    <lineage>
        <taxon>Eukaryota</taxon>
        <taxon>Fungi</taxon>
        <taxon>Dikarya</taxon>
        <taxon>Ascomycota</taxon>
        <taxon>Pezizomycotina</taxon>
        <taxon>Eurotiomycetes</taxon>
        <taxon>Eurotiomycetidae</taxon>
        <taxon>Eurotiales</taxon>
        <taxon>Thermoascaceae</taxon>
        <taxon>Paecilomyces</taxon>
    </lineage>
</organism>
<feature type="compositionally biased region" description="Polar residues" evidence="2">
    <location>
        <begin position="9"/>
        <end position="23"/>
    </location>
</feature>
<name>A0ABR3XTJ6_9EURO</name>
<feature type="region of interest" description="Disordered" evidence="2">
    <location>
        <begin position="1"/>
        <end position="83"/>
    </location>
</feature>
<feature type="compositionally biased region" description="Polar residues" evidence="2">
    <location>
        <begin position="47"/>
        <end position="57"/>
    </location>
</feature>
<feature type="region of interest" description="Disordered" evidence="2">
    <location>
        <begin position="621"/>
        <end position="657"/>
    </location>
</feature>
<feature type="compositionally biased region" description="Basic and acidic residues" evidence="2">
    <location>
        <begin position="155"/>
        <end position="169"/>
    </location>
</feature>
<feature type="coiled-coil region" evidence="1">
    <location>
        <begin position="675"/>
        <end position="766"/>
    </location>
</feature>
<feature type="compositionally biased region" description="Low complexity" evidence="2">
    <location>
        <begin position="626"/>
        <end position="638"/>
    </location>
</feature>
<dbReference type="PANTHER" id="PTHR23159:SF31">
    <property type="entry name" value="CENTROSOME-ASSOCIATED PROTEIN CEP250 ISOFORM X1"/>
    <property type="match status" value="1"/>
</dbReference>
<proteinExistence type="predicted"/>
<dbReference type="PANTHER" id="PTHR23159">
    <property type="entry name" value="CENTROSOMAL PROTEIN 2"/>
    <property type="match status" value="1"/>
</dbReference>
<protein>
    <recommendedName>
        <fullName evidence="5">Spindle pole body associated protein SnaD</fullName>
    </recommendedName>
</protein>
<evidence type="ECO:0000256" key="2">
    <source>
        <dbReference type="SAM" id="MobiDB-lite"/>
    </source>
</evidence>
<reference evidence="3 4" key="1">
    <citation type="journal article" date="2024" name="IMA Fungus">
        <title>IMA Genome - F19 : A genome assembly and annotation guide to empower mycologists, including annotated draft genome sequences of Ceratocystis pirilliformis, Diaporthe australafricana, Fusarium ophioides, Paecilomyces lecythidis, and Sporothrix stenoceras.</title>
        <authorList>
            <person name="Aylward J."/>
            <person name="Wilson A.M."/>
            <person name="Visagie C.M."/>
            <person name="Spraker J."/>
            <person name="Barnes I."/>
            <person name="Buitendag C."/>
            <person name="Ceriani C."/>
            <person name="Del Mar Angel L."/>
            <person name="du Plessis D."/>
            <person name="Fuchs T."/>
            <person name="Gasser K."/>
            <person name="Kramer D."/>
            <person name="Li W."/>
            <person name="Munsamy K."/>
            <person name="Piso A."/>
            <person name="Price J.L."/>
            <person name="Sonnekus B."/>
            <person name="Thomas C."/>
            <person name="van der Nest A."/>
            <person name="van Dijk A."/>
            <person name="van Heerden A."/>
            <person name="van Vuuren N."/>
            <person name="Yilmaz N."/>
            <person name="Duong T.A."/>
            <person name="van der Merwe N.A."/>
            <person name="Wingfield M.J."/>
            <person name="Wingfield B.D."/>
        </authorList>
    </citation>
    <scope>NUCLEOTIDE SEQUENCE [LARGE SCALE GENOMIC DNA]</scope>
    <source>
        <strain evidence="3 4">CMW 18167</strain>
    </source>
</reference>
<evidence type="ECO:0000256" key="1">
    <source>
        <dbReference type="SAM" id="Coils"/>
    </source>
</evidence>
<dbReference type="EMBL" id="JAVDPF010000011">
    <property type="protein sequence ID" value="KAL1879030.1"/>
    <property type="molecule type" value="Genomic_DNA"/>
</dbReference>
<feature type="compositionally biased region" description="Basic and acidic residues" evidence="2">
    <location>
        <begin position="230"/>
        <end position="272"/>
    </location>
</feature>
<feature type="compositionally biased region" description="Basic and acidic residues" evidence="2">
    <location>
        <begin position="112"/>
        <end position="128"/>
    </location>
</feature>